<evidence type="ECO:0000256" key="7">
    <source>
        <dbReference type="ARBA" id="ARBA00049244"/>
    </source>
</evidence>
<dbReference type="AlphaFoldDB" id="C5C482"/>
<evidence type="ECO:0000259" key="8">
    <source>
        <dbReference type="Pfam" id="PF21694"/>
    </source>
</evidence>
<dbReference type="InterPro" id="IPR005790">
    <property type="entry name" value="DNA_polIII_delta"/>
</dbReference>
<comment type="similarity">
    <text evidence="6">Belongs to the DNA polymerase HolA subunit family.</text>
</comment>
<organism evidence="9 10">
    <name type="scientific">Beutenbergia cavernae (strain ATCC BAA-8 / DSM 12333 / CCUG 43141 / JCM 11478 / NBRC 16432 / NCIMB 13614 / HKI 0122)</name>
    <dbReference type="NCBI Taxonomy" id="471853"/>
    <lineage>
        <taxon>Bacteria</taxon>
        <taxon>Bacillati</taxon>
        <taxon>Actinomycetota</taxon>
        <taxon>Actinomycetes</taxon>
        <taxon>Micrococcales</taxon>
        <taxon>Beutenbergiaceae</taxon>
        <taxon>Beutenbergia</taxon>
    </lineage>
</organism>
<dbReference type="KEGG" id="bcv:Bcav_1739"/>
<dbReference type="GO" id="GO:0006261">
    <property type="term" value="P:DNA-templated DNA replication"/>
    <property type="evidence" value="ECO:0007669"/>
    <property type="project" value="TreeGrafter"/>
</dbReference>
<evidence type="ECO:0000256" key="1">
    <source>
        <dbReference type="ARBA" id="ARBA00012417"/>
    </source>
</evidence>
<evidence type="ECO:0000256" key="5">
    <source>
        <dbReference type="ARBA" id="ARBA00022932"/>
    </source>
</evidence>
<evidence type="ECO:0000256" key="6">
    <source>
        <dbReference type="ARBA" id="ARBA00034754"/>
    </source>
</evidence>
<dbReference type="PANTHER" id="PTHR34388">
    <property type="entry name" value="DNA POLYMERASE III SUBUNIT DELTA"/>
    <property type="match status" value="1"/>
</dbReference>
<dbReference type="OrthoDB" id="8478864at2"/>
<dbReference type="InterPro" id="IPR008921">
    <property type="entry name" value="DNA_pol3_clamp-load_cplx_C"/>
</dbReference>
<evidence type="ECO:0000256" key="2">
    <source>
        <dbReference type="ARBA" id="ARBA00022679"/>
    </source>
</evidence>
<reference evidence="9 10" key="1">
    <citation type="journal article" date="2009" name="Stand. Genomic Sci.">
        <title>Complete genome sequence of Beutenbergia cavernae type strain (HKI 0122).</title>
        <authorList>
            <person name="Land M."/>
            <person name="Pukall R."/>
            <person name="Abt B."/>
            <person name="Goker M."/>
            <person name="Rohde M."/>
            <person name="Glavina Del Rio T."/>
            <person name="Tice H."/>
            <person name="Copeland A."/>
            <person name="Cheng J.F."/>
            <person name="Lucas S."/>
            <person name="Chen F."/>
            <person name="Nolan M."/>
            <person name="Bruce D."/>
            <person name="Goodwin L."/>
            <person name="Pitluck S."/>
            <person name="Ivanova N."/>
            <person name="Mavromatis K."/>
            <person name="Ovchinnikova G."/>
            <person name="Pati A."/>
            <person name="Chen A."/>
            <person name="Palaniappan K."/>
            <person name="Hauser L."/>
            <person name="Chang Y.J."/>
            <person name="Jefferies C.C."/>
            <person name="Saunders E."/>
            <person name="Brettin T."/>
            <person name="Detter J.C."/>
            <person name="Han C."/>
            <person name="Chain P."/>
            <person name="Bristow J."/>
            <person name="Eisen J.A."/>
            <person name="Markowitz V."/>
            <person name="Hugenholtz P."/>
            <person name="Kyrpides N.C."/>
            <person name="Klenk H.P."/>
            <person name="Lapidus A."/>
        </authorList>
    </citation>
    <scope>NUCLEOTIDE SEQUENCE [LARGE SCALE GENOMIC DNA]</scope>
    <source>
        <strain evidence="10">ATCC BAA-8 / DSM 12333 / NBRC 16432</strain>
    </source>
</reference>
<proteinExistence type="inferred from homology"/>
<dbReference type="InterPro" id="IPR027417">
    <property type="entry name" value="P-loop_NTPase"/>
</dbReference>
<dbReference type="Gene3D" id="1.20.272.10">
    <property type="match status" value="1"/>
</dbReference>
<keyword evidence="10" id="KW-1185">Reference proteome</keyword>
<dbReference type="EMBL" id="CP001618">
    <property type="protein sequence ID" value="ACQ79995.1"/>
    <property type="molecule type" value="Genomic_DNA"/>
</dbReference>
<sequence length="334" mass="35019">MPPQRRPSTRGAALVSWDAVRLAPVVLVRGTEELLGDRALTRLLEQAREQDPGVEVTRLDAAGYEPGRLGMLTSPSLFGERRHVEILGLENLTEACASDVLAYVDDVAPDVTLVLRHGGGVRGKKVLDAVTASGAPVVACDALKYEKDKVAFVTQEFRRTERRVQGAAVQALVDALGSDLRELAAACAQLVADTTGTITADVVDRYYGGRVEVTGFRVADSAVAGDAGGALLLLRHAIAAGTDPVPLVAALALKLRTMAKVAAVRGRGPAALSELGLASWQVDRARRDLGGWTPEGLAAAISAVATADAEVKGESRSPAFAVERAVLRIAHARG</sequence>
<evidence type="ECO:0000313" key="10">
    <source>
        <dbReference type="Proteomes" id="UP000007962"/>
    </source>
</evidence>
<keyword evidence="5" id="KW-0239">DNA-directed DNA polymerase</keyword>
<dbReference type="Proteomes" id="UP000007962">
    <property type="component" value="Chromosome"/>
</dbReference>
<dbReference type="STRING" id="471853.Bcav_1739"/>
<dbReference type="InterPro" id="IPR048466">
    <property type="entry name" value="DNA_pol3_delta-like_C"/>
</dbReference>
<dbReference type="GO" id="GO:0003677">
    <property type="term" value="F:DNA binding"/>
    <property type="evidence" value="ECO:0007669"/>
    <property type="project" value="InterPro"/>
</dbReference>
<keyword evidence="3" id="KW-0548">Nucleotidyltransferase</keyword>
<gene>
    <name evidence="9" type="ordered locus">Bcav_1739</name>
</gene>
<dbReference type="EC" id="2.7.7.7" evidence="1"/>
<evidence type="ECO:0000256" key="4">
    <source>
        <dbReference type="ARBA" id="ARBA00022705"/>
    </source>
</evidence>
<dbReference type="RefSeq" id="WP_015882235.1">
    <property type="nucleotide sequence ID" value="NC_012669.1"/>
</dbReference>
<keyword evidence="4" id="KW-0235">DNA replication</keyword>
<dbReference type="NCBIfam" id="TIGR01128">
    <property type="entry name" value="holA"/>
    <property type="match status" value="1"/>
</dbReference>
<comment type="catalytic activity">
    <reaction evidence="7">
        <text>DNA(n) + a 2'-deoxyribonucleoside 5'-triphosphate = DNA(n+1) + diphosphate</text>
        <dbReference type="Rhea" id="RHEA:22508"/>
        <dbReference type="Rhea" id="RHEA-COMP:17339"/>
        <dbReference type="Rhea" id="RHEA-COMP:17340"/>
        <dbReference type="ChEBI" id="CHEBI:33019"/>
        <dbReference type="ChEBI" id="CHEBI:61560"/>
        <dbReference type="ChEBI" id="CHEBI:173112"/>
        <dbReference type="EC" id="2.7.7.7"/>
    </reaction>
</comment>
<dbReference type="Gene3D" id="3.40.50.300">
    <property type="entry name" value="P-loop containing nucleotide triphosphate hydrolases"/>
    <property type="match status" value="1"/>
</dbReference>
<feature type="domain" description="DNA polymerase III delta subunit-like C-terminal" evidence="8">
    <location>
        <begin position="216"/>
        <end position="328"/>
    </location>
</feature>
<evidence type="ECO:0000313" key="9">
    <source>
        <dbReference type="EMBL" id="ACQ79995.1"/>
    </source>
</evidence>
<evidence type="ECO:0000256" key="3">
    <source>
        <dbReference type="ARBA" id="ARBA00022695"/>
    </source>
</evidence>
<keyword evidence="2" id="KW-0808">Transferase</keyword>
<dbReference type="eggNOG" id="COG1466">
    <property type="taxonomic scope" value="Bacteria"/>
</dbReference>
<accession>C5C482</accession>
<dbReference type="HOGENOM" id="CLU_052338_0_0_11"/>
<name>C5C482_BEUC1</name>
<dbReference type="GO" id="GO:0009360">
    <property type="term" value="C:DNA polymerase III complex"/>
    <property type="evidence" value="ECO:0007669"/>
    <property type="project" value="TreeGrafter"/>
</dbReference>
<dbReference type="SUPFAM" id="SSF48019">
    <property type="entry name" value="post-AAA+ oligomerization domain-like"/>
    <property type="match status" value="1"/>
</dbReference>
<dbReference type="GO" id="GO:0003887">
    <property type="term" value="F:DNA-directed DNA polymerase activity"/>
    <property type="evidence" value="ECO:0007669"/>
    <property type="project" value="UniProtKB-KW"/>
</dbReference>
<dbReference type="PANTHER" id="PTHR34388:SF1">
    <property type="entry name" value="DNA POLYMERASE III SUBUNIT DELTA"/>
    <property type="match status" value="1"/>
</dbReference>
<protein>
    <recommendedName>
        <fullName evidence="1">DNA-directed DNA polymerase</fullName>
        <ecNumber evidence="1">2.7.7.7</ecNumber>
    </recommendedName>
</protein>
<dbReference type="Pfam" id="PF21694">
    <property type="entry name" value="DNA_pol3_delta_C"/>
    <property type="match status" value="1"/>
</dbReference>